<sequence>MSSSTNTTFGNVFNGTFATRLSDPFEPQDGARFINALVTSILVVDSLLAVLIISTNLVLLVVLLSKPSFRSCLRNRLLVSLVVSNLIVGLLGCPVSADFARTRRWVHSCSYHIIHTALTKYVQNFVVVWGMILLLVNYLCRLKSYTGPAVLLRLPPRVQTCVTILFVLLPWIIAISLTGAMTGIGLHRLVLKSWNNNWCPIFLEPWATVTMSVIIFALPAILLVVVLAVVLVVYRRQTLTRSASGTILGDAETRNDLDDRSPVPERPWVHVAAALLCIIMMAGEEIGKYALKYSSGSWQRSVAIFEAMSSLADLLTFVLALLWLLALKDVRARALEILAMVPVMHCRVNTSRESSPANTTSVTFKTLREED</sequence>
<dbReference type="SUPFAM" id="SSF81321">
    <property type="entry name" value="Family A G protein-coupled receptor-like"/>
    <property type="match status" value="1"/>
</dbReference>
<dbReference type="Proteomes" id="UP000245119">
    <property type="component" value="Linkage Group LG13"/>
</dbReference>
<accession>A0A2T7NE47</accession>
<dbReference type="OMA" id="TWRRENT"/>
<evidence type="ECO:0000256" key="1">
    <source>
        <dbReference type="ARBA" id="ARBA00004370"/>
    </source>
</evidence>
<feature type="transmembrane region" description="Helical" evidence="6">
    <location>
        <begin position="121"/>
        <end position="140"/>
    </location>
</feature>
<proteinExistence type="predicted"/>
<feature type="region of interest" description="Disordered" evidence="5">
    <location>
        <begin position="351"/>
        <end position="371"/>
    </location>
</feature>
<feature type="transmembrane region" description="Helical" evidence="6">
    <location>
        <begin position="161"/>
        <end position="186"/>
    </location>
</feature>
<gene>
    <name evidence="8" type="ORF">C0Q70_19932</name>
</gene>
<evidence type="ECO:0000256" key="6">
    <source>
        <dbReference type="SAM" id="Phobius"/>
    </source>
</evidence>
<dbReference type="EMBL" id="PZQS01000013">
    <property type="protein sequence ID" value="PVD19443.1"/>
    <property type="molecule type" value="Genomic_DNA"/>
</dbReference>
<comment type="caution">
    <text evidence="8">The sequence shown here is derived from an EMBL/GenBank/DDBJ whole genome shotgun (WGS) entry which is preliminary data.</text>
</comment>
<evidence type="ECO:0000259" key="7">
    <source>
        <dbReference type="PROSITE" id="PS50262"/>
    </source>
</evidence>
<reference evidence="8 9" key="1">
    <citation type="submission" date="2018-04" db="EMBL/GenBank/DDBJ databases">
        <title>The genome of golden apple snail Pomacea canaliculata provides insight into stress tolerance and invasive adaptation.</title>
        <authorList>
            <person name="Liu C."/>
            <person name="Liu B."/>
            <person name="Ren Y."/>
            <person name="Zhang Y."/>
            <person name="Wang H."/>
            <person name="Li S."/>
            <person name="Jiang F."/>
            <person name="Yin L."/>
            <person name="Zhang G."/>
            <person name="Qian W."/>
            <person name="Fan W."/>
        </authorList>
    </citation>
    <scope>NUCLEOTIDE SEQUENCE [LARGE SCALE GENOMIC DNA]</scope>
    <source>
        <strain evidence="8">SZHN2017</strain>
        <tissue evidence="8">Muscle</tissue>
    </source>
</reference>
<comment type="subcellular location">
    <subcellularLocation>
        <location evidence="1">Membrane</location>
    </subcellularLocation>
</comment>
<evidence type="ECO:0000256" key="4">
    <source>
        <dbReference type="ARBA" id="ARBA00023136"/>
    </source>
</evidence>
<feature type="compositionally biased region" description="Polar residues" evidence="5">
    <location>
        <begin position="351"/>
        <end position="364"/>
    </location>
</feature>
<evidence type="ECO:0000256" key="2">
    <source>
        <dbReference type="ARBA" id="ARBA00022692"/>
    </source>
</evidence>
<keyword evidence="3 6" id="KW-1133">Transmembrane helix</keyword>
<dbReference type="GO" id="GO:0016020">
    <property type="term" value="C:membrane"/>
    <property type="evidence" value="ECO:0007669"/>
    <property type="project" value="UniProtKB-SubCell"/>
</dbReference>
<feature type="transmembrane region" description="Helical" evidence="6">
    <location>
        <begin position="303"/>
        <end position="325"/>
    </location>
</feature>
<evidence type="ECO:0000256" key="5">
    <source>
        <dbReference type="SAM" id="MobiDB-lite"/>
    </source>
</evidence>
<keyword evidence="2 6" id="KW-0812">Transmembrane</keyword>
<dbReference type="InterPro" id="IPR017452">
    <property type="entry name" value="GPCR_Rhodpsn_7TM"/>
</dbReference>
<feature type="transmembrane region" description="Helical" evidence="6">
    <location>
        <begin position="267"/>
        <end position="283"/>
    </location>
</feature>
<dbReference type="Gene3D" id="1.20.1070.10">
    <property type="entry name" value="Rhodopsin 7-helix transmembrane proteins"/>
    <property type="match status" value="1"/>
</dbReference>
<keyword evidence="9" id="KW-1185">Reference proteome</keyword>
<name>A0A2T7NE47_POMCA</name>
<feature type="transmembrane region" description="Helical" evidence="6">
    <location>
        <begin position="33"/>
        <end position="65"/>
    </location>
</feature>
<organism evidence="8 9">
    <name type="scientific">Pomacea canaliculata</name>
    <name type="common">Golden apple snail</name>
    <dbReference type="NCBI Taxonomy" id="400727"/>
    <lineage>
        <taxon>Eukaryota</taxon>
        <taxon>Metazoa</taxon>
        <taxon>Spiralia</taxon>
        <taxon>Lophotrochozoa</taxon>
        <taxon>Mollusca</taxon>
        <taxon>Gastropoda</taxon>
        <taxon>Caenogastropoda</taxon>
        <taxon>Architaenioglossa</taxon>
        <taxon>Ampullarioidea</taxon>
        <taxon>Ampullariidae</taxon>
        <taxon>Pomacea</taxon>
    </lineage>
</organism>
<feature type="domain" description="G-protein coupled receptors family 1 profile" evidence="7">
    <location>
        <begin position="55"/>
        <end position="277"/>
    </location>
</feature>
<evidence type="ECO:0000313" key="9">
    <source>
        <dbReference type="Proteomes" id="UP000245119"/>
    </source>
</evidence>
<feature type="transmembrane region" description="Helical" evidence="6">
    <location>
        <begin position="206"/>
        <end position="234"/>
    </location>
</feature>
<dbReference type="PROSITE" id="PS50262">
    <property type="entry name" value="G_PROTEIN_RECEP_F1_2"/>
    <property type="match status" value="1"/>
</dbReference>
<keyword evidence="4 6" id="KW-0472">Membrane</keyword>
<feature type="transmembrane region" description="Helical" evidence="6">
    <location>
        <begin position="77"/>
        <end position="97"/>
    </location>
</feature>
<protein>
    <recommendedName>
        <fullName evidence="7">G-protein coupled receptors family 1 profile domain-containing protein</fullName>
    </recommendedName>
</protein>
<evidence type="ECO:0000256" key="3">
    <source>
        <dbReference type="ARBA" id="ARBA00022989"/>
    </source>
</evidence>
<dbReference type="AlphaFoldDB" id="A0A2T7NE47"/>
<evidence type="ECO:0000313" key="8">
    <source>
        <dbReference type="EMBL" id="PVD19443.1"/>
    </source>
</evidence>